<feature type="compositionally biased region" description="Low complexity" evidence="1">
    <location>
        <begin position="122"/>
        <end position="136"/>
    </location>
</feature>
<comment type="caution">
    <text evidence="2">The sequence shown here is derived from an EMBL/GenBank/DDBJ whole genome shotgun (WGS) entry which is preliminary data.</text>
</comment>
<organism evidence="2 3">
    <name type="scientific">Monilinia fructicola</name>
    <name type="common">Brown rot fungus</name>
    <name type="synonym">Ciboria fructicola</name>
    <dbReference type="NCBI Taxonomy" id="38448"/>
    <lineage>
        <taxon>Eukaryota</taxon>
        <taxon>Fungi</taxon>
        <taxon>Dikarya</taxon>
        <taxon>Ascomycota</taxon>
        <taxon>Pezizomycotina</taxon>
        <taxon>Leotiomycetes</taxon>
        <taxon>Helotiales</taxon>
        <taxon>Sclerotiniaceae</taxon>
        <taxon>Monilinia</taxon>
    </lineage>
</organism>
<dbReference type="Proteomes" id="UP000322873">
    <property type="component" value="Unassembled WGS sequence"/>
</dbReference>
<gene>
    <name evidence="2" type="ORF">EYC84_011036</name>
</gene>
<feature type="region of interest" description="Disordered" evidence="1">
    <location>
        <begin position="122"/>
        <end position="250"/>
    </location>
</feature>
<feature type="region of interest" description="Disordered" evidence="1">
    <location>
        <begin position="41"/>
        <end position="64"/>
    </location>
</feature>
<feature type="compositionally biased region" description="Basic and acidic residues" evidence="1">
    <location>
        <begin position="294"/>
        <end position="331"/>
    </location>
</feature>
<name>A0A5M9JDN0_MONFR</name>
<reference evidence="2 3" key="1">
    <citation type="submission" date="2019-06" db="EMBL/GenBank/DDBJ databases">
        <title>Genome Sequence of the Brown Rot Fungal Pathogen Monilinia fructicola.</title>
        <authorList>
            <person name="De Miccolis Angelini R.M."/>
            <person name="Landi L."/>
            <person name="Abate D."/>
            <person name="Pollastro S."/>
            <person name="Romanazzi G."/>
            <person name="Faretra F."/>
        </authorList>
    </citation>
    <scope>NUCLEOTIDE SEQUENCE [LARGE SCALE GENOMIC DNA]</scope>
    <source>
        <strain evidence="2 3">Mfrc123</strain>
    </source>
</reference>
<evidence type="ECO:0000256" key="1">
    <source>
        <dbReference type="SAM" id="MobiDB-lite"/>
    </source>
</evidence>
<feature type="compositionally biased region" description="Low complexity" evidence="1">
    <location>
        <begin position="182"/>
        <end position="194"/>
    </location>
</feature>
<feature type="region of interest" description="Disordered" evidence="1">
    <location>
        <begin position="294"/>
        <end position="361"/>
    </location>
</feature>
<proteinExistence type="predicted"/>
<dbReference type="AlphaFoldDB" id="A0A5M9JDN0"/>
<sequence>MEGYIDLLISNIPTPTKLIPSTSFVPRSTIPPVAFHRVKRTVEKSPARQPRSHPQPATPEIPPPYFHITPKQAARIHAPSLEPPHLHLRPQARWLLELPIPSYEELCCKSKAYRAMTYLPYTQPQPQSQPQLTKLQIPRARSKKGAPLDPDDLSRRLRAYIAQEKALTEQRRTSAHPPPPASTTTSRKSPLSPSQTPPPPQPRRRKNRATSHIHRFSAPAPQNLGSRTAGPGVGPRRGKVPGAKEESVSVDGGVGWREGRAWMASTDLELDAPEVHKSRAVQRPMSMGDLLAWEEKGAPAPREMKRDRNDRHDWTQRDESEEVRRSMRERVGPLLSLRLGKGKGRGRRVTGLGKRSGSSRR</sequence>
<feature type="compositionally biased region" description="Basic residues" evidence="1">
    <location>
        <begin position="202"/>
        <end position="215"/>
    </location>
</feature>
<dbReference type="VEuPathDB" id="FungiDB:MFRU_045g00290"/>
<dbReference type="EMBL" id="VICG01000014">
    <property type="protein sequence ID" value="KAA8565315.1"/>
    <property type="molecule type" value="Genomic_DNA"/>
</dbReference>
<accession>A0A5M9JDN0</accession>
<protein>
    <submittedName>
        <fullName evidence="2">Uncharacterized protein</fullName>
    </submittedName>
</protein>
<evidence type="ECO:0000313" key="2">
    <source>
        <dbReference type="EMBL" id="KAA8565315.1"/>
    </source>
</evidence>
<evidence type="ECO:0000313" key="3">
    <source>
        <dbReference type="Proteomes" id="UP000322873"/>
    </source>
</evidence>
<keyword evidence="3" id="KW-1185">Reference proteome</keyword>